<dbReference type="Gene3D" id="3.30.420.10">
    <property type="entry name" value="Ribonuclease H-like superfamily/Ribonuclease H"/>
    <property type="match status" value="1"/>
</dbReference>
<name>A0ABM5HTE1_DRORH</name>
<dbReference type="CDD" id="cd18795">
    <property type="entry name" value="SF2_C_Ski2"/>
    <property type="match status" value="1"/>
</dbReference>
<dbReference type="Gene3D" id="1.20.1060.10">
    <property type="entry name" value="Taq DNA Polymerase, Chain T, domain 4"/>
    <property type="match status" value="1"/>
</dbReference>
<evidence type="ECO:0000259" key="4">
    <source>
        <dbReference type="PROSITE" id="PS51192"/>
    </source>
</evidence>
<feature type="region of interest" description="Disordered" evidence="3">
    <location>
        <begin position="1052"/>
        <end position="1075"/>
    </location>
</feature>
<feature type="compositionally biased region" description="Polar residues" evidence="3">
    <location>
        <begin position="1151"/>
        <end position="1167"/>
    </location>
</feature>
<dbReference type="SMART" id="SM00487">
    <property type="entry name" value="DEXDc"/>
    <property type="match status" value="1"/>
</dbReference>
<feature type="compositionally biased region" description="Polar residues" evidence="3">
    <location>
        <begin position="1390"/>
        <end position="1408"/>
    </location>
</feature>
<feature type="compositionally biased region" description="Polar residues" evidence="3">
    <location>
        <begin position="1361"/>
        <end position="1382"/>
    </location>
</feature>
<feature type="compositionally biased region" description="Polar residues" evidence="3">
    <location>
        <begin position="177"/>
        <end position="192"/>
    </location>
</feature>
<dbReference type="Proteomes" id="UP001652680">
    <property type="component" value="Unassembled WGS sequence"/>
</dbReference>
<dbReference type="Gene3D" id="3.30.70.370">
    <property type="match status" value="1"/>
</dbReference>
<feature type="domain" description="Helicase C-terminal" evidence="5">
    <location>
        <begin position="464"/>
        <end position="666"/>
    </location>
</feature>
<dbReference type="CDD" id="cd08638">
    <property type="entry name" value="DNA_pol_A_theta"/>
    <property type="match status" value="1"/>
</dbReference>
<evidence type="ECO:0000256" key="2">
    <source>
        <dbReference type="ARBA" id="ARBA00022840"/>
    </source>
</evidence>
<evidence type="ECO:0000259" key="5">
    <source>
        <dbReference type="PROSITE" id="PS51194"/>
    </source>
</evidence>
<feature type="region of interest" description="Disordered" evidence="3">
    <location>
        <begin position="1313"/>
        <end position="1408"/>
    </location>
</feature>
<dbReference type="Gene3D" id="1.10.150.20">
    <property type="entry name" value="5' to 3' exonuclease, C-terminal subdomain"/>
    <property type="match status" value="1"/>
</dbReference>
<sequence>MAFSQSFNFGNSTFMELEKGMQAAGKENTHVGNANTKGASVGKDSKVASQDNYSEFFKDEFSYEVNQAKKPTEQSLINVSQVMDNFEGVSQRDSGDVSISSAFDAQICTEDVFDTEDKDREAAQELPDLDESSFLCPPQDPEASQQLKEDILRSRCVVAKQGGYHETSRISQNLSSMSPNQLRVSPNTSSIRESVPQKMDPPPDLESLKSIASWNLPHCIQAEYKKKGVVRMFDWQVECLCKPRVLFEHCNLVYSAPTSAGKTLVSEILLLKTVLERGKKVLLILPFISVVREKMFYLQDLLTPAGYRVEGFYGGYTPPGGFESLHVAICTIEKANSIVNKLLEQGKLDSIGTVVVDEVHLISDKGRGYILELLLAKILYMSRRNALQIQVITMSATLENVELLKSWLDAELYITNYRPVALREMIKVGTKIFDQQLKFLRDVSQLKEMRQALSNDSDDVALLCIETLLEGCSVIVFCPSKDWCENLAVQLATAMHVLIKSGSELGRRLRANLNPGAIEEVKQQLRDIPTGLDGVMSKAVTYACAFHHAGLTTEERDIVEASFKAGALKVLVATSTLSSGVNLPARRVLIRSPLFGGKQMSSLTYRQMIGRAGRTGKDTLGESILICTESNARIGRDLVSAQLQPITSCLEMDGSTHLKRALLEVISSGVASTKQDIDSFVNCTLLSAQKALQAKDQPPDDDSDSHYISDALDFLVEYEFVRLQTDEEAETKAYVATRLGAACLASSMPPTDGLILFAELQKSRRCFVLESELHAVYLVTPYSVCYQLQDLDWLIYLDMWEKLSPAMKKVGELVGVKEAFLVKAMRGQTKLDYKQMQVHKRFYTALALQELVNETPINVVVHKFKCHRGMLQSLQQMSSTFAGIVTAFCNSLQWSTLALIVSQFKDRLFFGIHRDLIDLMRLPELSHKRARALFDAGFTSLVELAGADSLELEKVLFNSLSFDSAKQHDHENEEEAAKRNMVRNFFITGKAGMTVGEAAKLLIGEARQFVQHEIGVGSIRWSQVEPEASGGPESVNRGEEVDIHMSLEEEQVRNQPTQKRKLSMEEKGIAGSASKNKIQKLDPLVEKQNKSQKIHFVGSVNHTKNINSQNNITNTPLQPIKKHFDGLKPSSLKDSHQKPNEKAPEILKTRPISSSTNVQEYKGQSSEKPLDKMENQGPINRDPIQKPAEKSTVNTRSEVANKGVKSVTDSKVQEKVSSPSNRHIHSKIQTTVGNSSGELPKQILNKESSPVVPRSNNQPAIEEKPSTSHNARKEILRKEMAERRRIALMKIQQKCAERENPNKDQHIQAARSAPLPHNHTPNRGNNTQISHAARNSQRQPELESPKTAVAINPPMAMPFKTPSSASRESSVTPISVRISSPQMPRRSPRNHTLSPSNTPNRTASRKVSTAEQDLFMADDSFMLNTGLTAALTAADGKMAASSEADEIPSSQPKEPEVICALTPHASRMMRSYQLRSQRLQSPSSRSNSSSTGTGASPSETEKESESKVASSMELSDMSLENSLMKNPMHLNASHILSCSKVDDSASSFSSCEIIDVCGNRQLFQGALMELLEATRCGFSVGMQAQAGRQKPLIGANLLINQVAAAEQREAAGGKQVLFQVDDSNFIAGLSFCLADNVVYYMNMQEEVQARGQGVPTSLKIQEVCKLMARKELTLIMHDGKEQLKMLLRAIPQLEKISVKLEDPKVGNWLLQPDKTMRFHNLCQQFAPECTALADLCGSGRGYSSYGLDSSSAILPKIRASIEACVTVHIIKGQIENLERIGKGELLKFFQDVEMPIQMSLCHMEFVGFPAMQQRLQRLFQQMVAVTKKLEVKIYEQHGSRFNLGSTQAVAKVLGLHRKPNGRVTTSRQVLEKLDSPISLLILGHRKLGGLLAKSIQPLLKCCQADRIHGQSITYTATGRISMTEPNLQNVAKDFAIKVGADAINISCRSAFVPQDEGRCLLSADYCQLEMRILAHLSQDKALLEVMNSPQDLFTAIAAHWNRINQSEVSEHVRNGTKQICYGIVYGMGIRSLAESLKCNEQEAKMVSEQFHQAYKGIREYTQKVVKFARNNGYVETIMGRRRYLDHINSPEEQMKNQAERQAINSTIQGGAADIAKTAILKMEKNMARYRGKLGLGERSVNLVMHLHDELIFEVPADKAKKIAKVLSLTMENCVKLSVPLKVKLKIGRSWGELQEIRV</sequence>
<feature type="compositionally biased region" description="Low complexity" evidence="3">
    <location>
        <begin position="1473"/>
        <end position="1498"/>
    </location>
</feature>
<keyword evidence="2" id="KW-0067">ATP-binding</keyword>
<protein>
    <recommendedName>
        <fullName evidence="8">DNA polymerase theta</fullName>
    </recommendedName>
</protein>
<dbReference type="Pfam" id="PF00271">
    <property type="entry name" value="Helicase_C"/>
    <property type="match status" value="1"/>
</dbReference>
<dbReference type="InterPro" id="IPR036397">
    <property type="entry name" value="RNaseH_sf"/>
</dbReference>
<dbReference type="PANTHER" id="PTHR10133">
    <property type="entry name" value="DNA POLYMERASE I"/>
    <property type="match status" value="1"/>
</dbReference>
<dbReference type="InterPro" id="IPR001098">
    <property type="entry name" value="DNA-dir_DNA_pol_A_palm_dom"/>
</dbReference>
<dbReference type="InterPro" id="IPR048960">
    <property type="entry name" value="POLQ-like_helical"/>
</dbReference>
<dbReference type="SUPFAM" id="SSF52540">
    <property type="entry name" value="P-loop containing nucleoside triphosphate hydrolases"/>
    <property type="match status" value="1"/>
</dbReference>
<dbReference type="SUPFAM" id="SSF158702">
    <property type="entry name" value="Sec63 N-terminal domain-like"/>
    <property type="match status" value="1"/>
</dbReference>
<dbReference type="GeneID" id="108048779"/>
<dbReference type="InterPro" id="IPR036390">
    <property type="entry name" value="WH_DNA-bd_sf"/>
</dbReference>
<dbReference type="EnsemblMetazoa" id="XM_017129649.2">
    <property type="protein sequence ID" value="XP_016985138.2"/>
    <property type="gene ID" value="LOC108048779"/>
</dbReference>
<evidence type="ECO:0000313" key="7">
    <source>
        <dbReference type="Proteomes" id="UP001652680"/>
    </source>
</evidence>
<feature type="compositionally biased region" description="Polar residues" evidence="3">
    <location>
        <begin position="1105"/>
        <end position="1117"/>
    </location>
</feature>
<reference evidence="6" key="2">
    <citation type="submission" date="2025-05" db="UniProtKB">
        <authorList>
            <consortium name="EnsemblMetazoa"/>
        </authorList>
    </citation>
    <scope>IDENTIFICATION</scope>
</reference>
<evidence type="ECO:0000256" key="1">
    <source>
        <dbReference type="ARBA" id="ARBA00022741"/>
    </source>
</evidence>
<reference evidence="7" key="1">
    <citation type="journal article" date="2021" name="Elife">
        <title>Highly contiguous assemblies of 101 drosophilid genomes.</title>
        <authorList>
            <person name="Kim B.Y."/>
            <person name="Wang J.R."/>
            <person name="Miller D.E."/>
            <person name="Barmina O."/>
            <person name="Delaney E."/>
            <person name="Thompson A."/>
            <person name="Comeault A.A."/>
            <person name="Peede D."/>
            <person name="D'Agostino E.R."/>
            <person name="Pelaez J."/>
            <person name="Aguilar J.M."/>
            <person name="Haji D."/>
            <person name="Matsunaga T."/>
            <person name="Armstrong E.E."/>
            <person name="Zych M."/>
            <person name="Ogawa Y."/>
            <person name="Stamenkovic-Radak M."/>
            <person name="Jelic M."/>
            <person name="Veselinovic M.S."/>
            <person name="Tanaskovic M."/>
            <person name="Eric P."/>
            <person name="Gao J.J."/>
            <person name="Katoh T.K."/>
            <person name="Toda M.J."/>
            <person name="Watabe H."/>
            <person name="Watada M."/>
            <person name="Davis J.S."/>
            <person name="Moyle L.C."/>
            <person name="Manoli G."/>
            <person name="Bertolini E."/>
            <person name="Kostal V."/>
            <person name="Hawley R.S."/>
            <person name="Takahashi A."/>
            <person name="Jones C.D."/>
            <person name="Price D.K."/>
            <person name="Whiteman N."/>
            <person name="Kopp A."/>
            <person name="Matute D.R."/>
            <person name="Petrov D.A."/>
        </authorList>
    </citation>
    <scope>NUCLEOTIDE SEQUENCE [LARGE SCALE GENOMIC DNA]</scope>
</reference>
<dbReference type="CDD" id="cd18026">
    <property type="entry name" value="DEXHc_POLQ-like"/>
    <property type="match status" value="1"/>
</dbReference>
<dbReference type="SUPFAM" id="SSF56672">
    <property type="entry name" value="DNA/RNA polymerases"/>
    <property type="match status" value="1"/>
</dbReference>
<dbReference type="PANTHER" id="PTHR10133:SF62">
    <property type="entry name" value="DNA POLYMERASE THETA"/>
    <property type="match status" value="1"/>
</dbReference>
<dbReference type="Gene3D" id="1.10.3380.20">
    <property type="match status" value="1"/>
</dbReference>
<dbReference type="PROSITE" id="PS51192">
    <property type="entry name" value="HELICASE_ATP_BIND_1"/>
    <property type="match status" value="1"/>
</dbReference>
<dbReference type="RefSeq" id="XP_016985138.2">
    <property type="nucleotide sequence ID" value="XM_017129649.2"/>
</dbReference>
<feature type="region of interest" description="Disordered" evidence="3">
    <location>
        <begin position="177"/>
        <end position="202"/>
    </location>
</feature>
<dbReference type="Gene3D" id="3.40.50.300">
    <property type="entry name" value="P-loop containing nucleotide triphosphate hydrolases"/>
    <property type="match status" value="2"/>
</dbReference>
<dbReference type="PROSITE" id="PS51194">
    <property type="entry name" value="HELICASE_CTER"/>
    <property type="match status" value="1"/>
</dbReference>
<proteinExistence type="predicted"/>
<dbReference type="PRINTS" id="PR00868">
    <property type="entry name" value="DNAPOLI"/>
</dbReference>
<feature type="region of interest" description="Disordered" evidence="3">
    <location>
        <begin position="1473"/>
        <end position="1514"/>
    </location>
</feature>
<dbReference type="SMART" id="SM00482">
    <property type="entry name" value="POLAc"/>
    <property type="match status" value="1"/>
</dbReference>
<feature type="compositionally biased region" description="Polar residues" evidence="3">
    <location>
        <begin position="1319"/>
        <end position="1339"/>
    </location>
</feature>
<dbReference type="InterPro" id="IPR027417">
    <property type="entry name" value="P-loop_NTPase"/>
</dbReference>
<feature type="compositionally biased region" description="Basic and acidic residues" evidence="3">
    <location>
        <begin position="1261"/>
        <end position="1272"/>
    </location>
</feature>
<dbReference type="Pfam" id="PF20470">
    <property type="entry name" value="HTH_61"/>
    <property type="match status" value="1"/>
</dbReference>
<organism evidence="6 7">
    <name type="scientific">Drosophila rhopaloa</name>
    <name type="common">Fruit fly</name>
    <dbReference type="NCBI Taxonomy" id="1041015"/>
    <lineage>
        <taxon>Eukaryota</taxon>
        <taxon>Metazoa</taxon>
        <taxon>Ecdysozoa</taxon>
        <taxon>Arthropoda</taxon>
        <taxon>Hexapoda</taxon>
        <taxon>Insecta</taxon>
        <taxon>Pterygota</taxon>
        <taxon>Neoptera</taxon>
        <taxon>Endopterygota</taxon>
        <taxon>Diptera</taxon>
        <taxon>Brachycera</taxon>
        <taxon>Muscomorpha</taxon>
        <taxon>Ephydroidea</taxon>
        <taxon>Drosophilidae</taxon>
        <taxon>Drosophila</taxon>
        <taxon>Sophophora</taxon>
    </lineage>
</organism>
<feature type="region of interest" description="Disordered" evidence="3">
    <location>
        <begin position="1246"/>
        <end position="1272"/>
    </location>
</feature>
<evidence type="ECO:0008006" key="8">
    <source>
        <dbReference type="Google" id="ProtNLM"/>
    </source>
</evidence>
<dbReference type="InterPro" id="IPR046931">
    <property type="entry name" value="HTH_61"/>
</dbReference>
<dbReference type="InterPro" id="IPR014001">
    <property type="entry name" value="Helicase_ATP-bd"/>
</dbReference>
<feature type="domain" description="Helicase ATP-binding" evidence="4">
    <location>
        <begin position="243"/>
        <end position="416"/>
    </location>
</feature>
<keyword evidence="1" id="KW-0547">Nucleotide-binding</keyword>
<dbReference type="SMART" id="SM00490">
    <property type="entry name" value="HELICc"/>
    <property type="match status" value="1"/>
</dbReference>
<dbReference type="Pfam" id="PF21099">
    <property type="entry name" value="POLQ_helical"/>
    <property type="match status" value="1"/>
</dbReference>
<dbReference type="InterPro" id="IPR011545">
    <property type="entry name" value="DEAD/DEAH_box_helicase_dom"/>
</dbReference>
<dbReference type="InterPro" id="IPR043502">
    <property type="entry name" value="DNA/RNA_pol_sf"/>
</dbReference>
<accession>A0ABM5HTE1</accession>
<feature type="region of interest" description="Disordered" evidence="3">
    <location>
        <begin position="1105"/>
        <end position="1222"/>
    </location>
</feature>
<evidence type="ECO:0000313" key="6">
    <source>
        <dbReference type="EnsemblMetazoa" id="XP_016985138.2"/>
    </source>
</evidence>
<dbReference type="InterPro" id="IPR001650">
    <property type="entry name" value="Helicase_C-like"/>
</dbReference>
<dbReference type="SUPFAM" id="SSF46785">
    <property type="entry name" value="Winged helix' DNA-binding domain"/>
    <property type="match status" value="1"/>
</dbReference>
<feature type="compositionally biased region" description="Basic and acidic residues" evidence="3">
    <location>
        <begin position="1122"/>
        <end position="1148"/>
    </location>
</feature>
<evidence type="ECO:0000256" key="3">
    <source>
        <dbReference type="SAM" id="MobiDB-lite"/>
    </source>
</evidence>
<feature type="compositionally biased region" description="Polar residues" evidence="3">
    <location>
        <begin position="1207"/>
        <end position="1222"/>
    </location>
</feature>
<keyword evidence="7" id="KW-1185">Reference proteome</keyword>
<dbReference type="Pfam" id="PF00270">
    <property type="entry name" value="DEAD"/>
    <property type="match status" value="1"/>
</dbReference>
<dbReference type="InterPro" id="IPR002298">
    <property type="entry name" value="DNA_polymerase_A"/>
</dbReference>
<dbReference type="Pfam" id="PF00476">
    <property type="entry name" value="DNA_pol_A"/>
    <property type="match status" value="1"/>
</dbReference>